<evidence type="ECO:0000256" key="7">
    <source>
        <dbReference type="ARBA" id="ARBA00047899"/>
    </source>
</evidence>
<dbReference type="EC" id="2.7.11.1" evidence="1"/>
<dbReference type="GO" id="GO:0050684">
    <property type="term" value="P:regulation of mRNA processing"/>
    <property type="evidence" value="ECO:0007669"/>
    <property type="project" value="TreeGrafter"/>
</dbReference>
<feature type="region of interest" description="Disordered" evidence="10">
    <location>
        <begin position="114"/>
        <end position="230"/>
    </location>
</feature>
<dbReference type="GO" id="GO:0005634">
    <property type="term" value="C:nucleus"/>
    <property type="evidence" value="ECO:0007669"/>
    <property type="project" value="TreeGrafter"/>
</dbReference>
<dbReference type="PROSITE" id="PS00108">
    <property type="entry name" value="PROTEIN_KINASE_ST"/>
    <property type="match status" value="1"/>
</dbReference>
<evidence type="ECO:0000256" key="2">
    <source>
        <dbReference type="ARBA" id="ARBA00022527"/>
    </source>
</evidence>
<evidence type="ECO:0000313" key="12">
    <source>
        <dbReference type="EMBL" id="JAP99926.1"/>
    </source>
</evidence>
<dbReference type="InterPro" id="IPR011009">
    <property type="entry name" value="Kinase-like_dom_sf"/>
</dbReference>
<evidence type="ECO:0000256" key="4">
    <source>
        <dbReference type="ARBA" id="ARBA00022741"/>
    </source>
</evidence>
<dbReference type="InterPro" id="IPR008271">
    <property type="entry name" value="Ser/Thr_kinase_AS"/>
</dbReference>
<feature type="compositionally biased region" description="Acidic residues" evidence="10">
    <location>
        <begin position="210"/>
        <end position="226"/>
    </location>
</feature>
<dbReference type="FunFam" id="3.30.200.20:FF:000163">
    <property type="entry name" value="SRSF protein kinase 2 isoform X1"/>
    <property type="match status" value="1"/>
</dbReference>
<dbReference type="GO" id="GO:0004674">
    <property type="term" value="F:protein serine/threonine kinase activity"/>
    <property type="evidence" value="ECO:0007669"/>
    <property type="project" value="UniProtKB-KW"/>
</dbReference>
<dbReference type="Gene3D" id="1.10.510.10">
    <property type="entry name" value="Transferase(Phosphotransferase) domain 1"/>
    <property type="match status" value="1"/>
</dbReference>
<protein>
    <recommendedName>
        <fullName evidence="1">non-specific serine/threonine protein kinase</fullName>
        <ecNumber evidence="1">2.7.11.1</ecNumber>
    </recommendedName>
</protein>
<proteinExistence type="predicted"/>
<keyword evidence="3" id="KW-0808">Transferase</keyword>
<dbReference type="Gene3D" id="3.30.200.20">
    <property type="entry name" value="Phosphorylase Kinase, domain 1"/>
    <property type="match status" value="1"/>
</dbReference>
<evidence type="ECO:0000256" key="10">
    <source>
        <dbReference type="SAM" id="MobiDB-lite"/>
    </source>
</evidence>
<evidence type="ECO:0000256" key="1">
    <source>
        <dbReference type="ARBA" id="ARBA00012513"/>
    </source>
</evidence>
<keyword evidence="5 12" id="KW-0418">Kinase</keyword>
<dbReference type="GO" id="GO:0005737">
    <property type="term" value="C:cytoplasm"/>
    <property type="evidence" value="ECO:0007669"/>
    <property type="project" value="TreeGrafter"/>
</dbReference>
<name>A0A146KY28_LYGHE</name>
<keyword evidence="6 9" id="KW-0067">ATP-binding</keyword>
<dbReference type="GO" id="GO:0005524">
    <property type="term" value="F:ATP binding"/>
    <property type="evidence" value="ECO:0007669"/>
    <property type="project" value="UniProtKB-UniRule"/>
</dbReference>
<dbReference type="SMART" id="SM00220">
    <property type="entry name" value="S_TKc"/>
    <property type="match status" value="1"/>
</dbReference>
<dbReference type="PANTHER" id="PTHR47634">
    <property type="entry name" value="PROTEIN KINASE DOMAIN-CONTAINING PROTEIN-RELATED"/>
    <property type="match status" value="1"/>
</dbReference>
<dbReference type="FunFam" id="1.10.510.10:FF:001654">
    <property type="entry name" value="SRSF protein kinase 3"/>
    <property type="match status" value="1"/>
</dbReference>
<dbReference type="Pfam" id="PF00069">
    <property type="entry name" value="Pkinase"/>
    <property type="match status" value="2"/>
</dbReference>
<feature type="compositionally biased region" description="Basic and acidic residues" evidence="10">
    <location>
        <begin position="162"/>
        <end position="175"/>
    </location>
</feature>
<dbReference type="PROSITE" id="PS50011">
    <property type="entry name" value="PROTEIN_KINASE_DOM"/>
    <property type="match status" value="1"/>
</dbReference>
<keyword evidence="2" id="KW-0723">Serine/threonine-protein kinase</keyword>
<dbReference type="InterPro" id="IPR017441">
    <property type="entry name" value="Protein_kinase_ATP_BS"/>
</dbReference>
<gene>
    <name evidence="12" type="primary">SRPK_5</name>
    <name evidence="12" type="ORF">g.24887</name>
</gene>
<dbReference type="PANTHER" id="PTHR47634:SF9">
    <property type="entry name" value="PROTEIN KINASE DOMAIN-CONTAINING PROTEIN-RELATED"/>
    <property type="match status" value="1"/>
</dbReference>
<dbReference type="PROSITE" id="PS00107">
    <property type="entry name" value="PROTEIN_KINASE_ATP"/>
    <property type="match status" value="1"/>
</dbReference>
<evidence type="ECO:0000259" key="11">
    <source>
        <dbReference type="PROSITE" id="PS50011"/>
    </source>
</evidence>
<dbReference type="InterPro" id="IPR000719">
    <property type="entry name" value="Prot_kinase_dom"/>
</dbReference>
<evidence type="ECO:0000256" key="6">
    <source>
        <dbReference type="ARBA" id="ARBA00022840"/>
    </source>
</evidence>
<evidence type="ECO:0000256" key="9">
    <source>
        <dbReference type="PROSITE-ProRule" id="PRU10141"/>
    </source>
</evidence>
<dbReference type="EMBL" id="GDHC01018702">
    <property type="protein sequence ID" value="JAP99926.1"/>
    <property type="molecule type" value="Transcribed_RNA"/>
</dbReference>
<sequence>MDLTSVSAADAIGFNYSINYEWYGINGEIEINNSVRIFWTETESRAICEVIRGQEQSDLQTSPPLFEYETASAFNQPLKLPGLDVFFKSMLQILAFMSVSAWVSKVGGSRRTTRGYRITKYRPQTPFKEPPPPAAEPQTPQSVLTKRRWVSAVPNLLPTRSPTRDHTRSPSKDSEQTCAEDEDETPNKVWDPLETSERSEPREQSGIGEASEEGGETPSEQQEDPAEYCPGGYHRVQIGDIYEQRYYVIKKLGWGHFSTVWFTWDLREKRFVALKIVKSGPQYVETALDEIKLLKTVQSADPNDENYRHVVKMFDSFTITGENGEHICMVFEVLGENLLKLIIESKYQGLPILLVKKIIHQVLRALSYLHDKCHIIHTDIKPENILLCIDQRYTLELAAEAVKTHGLNSHLMNYIETLRRANSEGDGCYEASSDLLYSIYIKSNSFNRTVINKEDRWTTTLDYTKVDVKIADLGNGCWVDHHFSDAIQTRQYRSFEVIIGAEYGTAADIWSTACMAFELATGDYLFEPHTGQYYTRDEDHLAHMLELLGPVPQHVIHSGKHAREFFCDNGELRNIKSLRPWSLSEVLRDKYNWDVGNARLFSEFLTPMLDFDPLQRVTAAEALHHEWLDYS</sequence>
<feature type="domain" description="Protein kinase" evidence="11">
    <location>
        <begin position="246"/>
        <end position="628"/>
    </location>
</feature>
<evidence type="ECO:0000256" key="8">
    <source>
        <dbReference type="ARBA" id="ARBA00048679"/>
    </source>
</evidence>
<dbReference type="CDD" id="cd14136">
    <property type="entry name" value="STKc_SRPK"/>
    <property type="match status" value="1"/>
</dbReference>
<evidence type="ECO:0000256" key="3">
    <source>
        <dbReference type="ARBA" id="ARBA00022679"/>
    </source>
</evidence>
<dbReference type="AlphaFoldDB" id="A0A146KY28"/>
<reference evidence="12" key="1">
    <citation type="journal article" date="2016" name="Gigascience">
        <title>De novo construction of an expanded transcriptome assembly for the western tarnished plant bug, Lygus hesperus.</title>
        <authorList>
            <person name="Tassone E.E."/>
            <person name="Geib S.M."/>
            <person name="Hall B."/>
            <person name="Fabrick J.A."/>
            <person name="Brent C.S."/>
            <person name="Hull J.J."/>
        </authorList>
    </citation>
    <scope>NUCLEOTIDE SEQUENCE</scope>
</reference>
<comment type="catalytic activity">
    <reaction evidence="7">
        <text>L-threonyl-[protein] + ATP = O-phospho-L-threonyl-[protein] + ADP + H(+)</text>
        <dbReference type="Rhea" id="RHEA:46608"/>
        <dbReference type="Rhea" id="RHEA-COMP:11060"/>
        <dbReference type="Rhea" id="RHEA-COMP:11605"/>
        <dbReference type="ChEBI" id="CHEBI:15378"/>
        <dbReference type="ChEBI" id="CHEBI:30013"/>
        <dbReference type="ChEBI" id="CHEBI:30616"/>
        <dbReference type="ChEBI" id="CHEBI:61977"/>
        <dbReference type="ChEBI" id="CHEBI:456216"/>
        <dbReference type="EC" id="2.7.11.1"/>
    </reaction>
</comment>
<accession>A0A146KY28</accession>
<evidence type="ECO:0000256" key="5">
    <source>
        <dbReference type="ARBA" id="ARBA00022777"/>
    </source>
</evidence>
<feature type="binding site" evidence="9">
    <location>
        <position position="275"/>
    </location>
    <ligand>
        <name>ATP</name>
        <dbReference type="ChEBI" id="CHEBI:30616"/>
    </ligand>
</feature>
<dbReference type="InterPro" id="IPR051334">
    <property type="entry name" value="SRPK"/>
</dbReference>
<dbReference type="SUPFAM" id="SSF56112">
    <property type="entry name" value="Protein kinase-like (PK-like)"/>
    <property type="match status" value="1"/>
</dbReference>
<dbReference type="GO" id="GO:0000245">
    <property type="term" value="P:spliceosomal complex assembly"/>
    <property type="evidence" value="ECO:0007669"/>
    <property type="project" value="TreeGrafter"/>
</dbReference>
<organism evidence="12">
    <name type="scientific">Lygus hesperus</name>
    <name type="common">Western plant bug</name>
    <dbReference type="NCBI Taxonomy" id="30085"/>
    <lineage>
        <taxon>Eukaryota</taxon>
        <taxon>Metazoa</taxon>
        <taxon>Ecdysozoa</taxon>
        <taxon>Arthropoda</taxon>
        <taxon>Hexapoda</taxon>
        <taxon>Insecta</taxon>
        <taxon>Pterygota</taxon>
        <taxon>Neoptera</taxon>
        <taxon>Paraneoptera</taxon>
        <taxon>Hemiptera</taxon>
        <taxon>Heteroptera</taxon>
        <taxon>Panheteroptera</taxon>
        <taxon>Cimicomorpha</taxon>
        <taxon>Miridae</taxon>
        <taxon>Mirini</taxon>
        <taxon>Lygus</taxon>
    </lineage>
</organism>
<keyword evidence="4 9" id="KW-0547">Nucleotide-binding</keyword>
<comment type="catalytic activity">
    <reaction evidence="8">
        <text>L-seryl-[protein] + ATP = O-phospho-L-seryl-[protein] + ADP + H(+)</text>
        <dbReference type="Rhea" id="RHEA:17989"/>
        <dbReference type="Rhea" id="RHEA-COMP:9863"/>
        <dbReference type="Rhea" id="RHEA-COMP:11604"/>
        <dbReference type="ChEBI" id="CHEBI:15378"/>
        <dbReference type="ChEBI" id="CHEBI:29999"/>
        <dbReference type="ChEBI" id="CHEBI:30616"/>
        <dbReference type="ChEBI" id="CHEBI:83421"/>
        <dbReference type="ChEBI" id="CHEBI:456216"/>
        <dbReference type="EC" id="2.7.11.1"/>
    </reaction>
</comment>